<dbReference type="AlphaFoldDB" id="A0A8T0T4J5"/>
<name>A0A8T0T4J5_PANVG</name>
<comment type="caution">
    <text evidence="1">The sequence shown here is derived from an EMBL/GenBank/DDBJ whole genome shotgun (WGS) entry which is preliminary data.</text>
</comment>
<dbReference type="Proteomes" id="UP000823388">
    <property type="component" value="Chromosome 4N"/>
</dbReference>
<protein>
    <submittedName>
        <fullName evidence="1">Uncharacterized protein</fullName>
    </submittedName>
</protein>
<gene>
    <name evidence="1" type="ORF">PVAP13_4NG208344</name>
</gene>
<evidence type="ECO:0000313" key="1">
    <source>
        <dbReference type="EMBL" id="KAG2606181.1"/>
    </source>
</evidence>
<reference evidence="1" key="1">
    <citation type="submission" date="2020-05" db="EMBL/GenBank/DDBJ databases">
        <title>WGS assembly of Panicum virgatum.</title>
        <authorList>
            <person name="Lovell J.T."/>
            <person name="Jenkins J."/>
            <person name="Shu S."/>
            <person name="Juenger T.E."/>
            <person name="Schmutz J."/>
        </authorList>
    </citation>
    <scope>NUCLEOTIDE SEQUENCE</scope>
    <source>
        <strain evidence="1">AP13</strain>
    </source>
</reference>
<sequence length="129" mass="14342">MAILLMSPNSTIDDATWMNFVETDRSSFFTVYFSSTASPSSRIRPTSVMNFPAKSSTDSASLILRLSRSAHKDWTLASQTRSTPTCMERSASHTFIVSSSTDWEMIERPAAPHALLVHRMNFILIAHAA</sequence>
<organism evidence="1 2">
    <name type="scientific">Panicum virgatum</name>
    <name type="common">Blackwell switchgrass</name>
    <dbReference type="NCBI Taxonomy" id="38727"/>
    <lineage>
        <taxon>Eukaryota</taxon>
        <taxon>Viridiplantae</taxon>
        <taxon>Streptophyta</taxon>
        <taxon>Embryophyta</taxon>
        <taxon>Tracheophyta</taxon>
        <taxon>Spermatophyta</taxon>
        <taxon>Magnoliopsida</taxon>
        <taxon>Liliopsida</taxon>
        <taxon>Poales</taxon>
        <taxon>Poaceae</taxon>
        <taxon>PACMAD clade</taxon>
        <taxon>Panicoideae</taxon>
        <taxon>Panicodae</taxon>
        <taxon>Paniceae</taxon>
        <taxon>Panicinae</taxon>
        <taxon>Panicum</taxon>
        <taxon>Panicum sect. Hiantes</taxon>
    </lineage>
</organism>
<proteinExistence type="predicted"/>
<keyword evidence="2" id="KW-1185">Reference proteome</keyword>
<accession>A0A8T0T4J5</accession>
<evidence type="ECO:0000313" key="2">
    <source>
        <dbReference type="Proteomes" id="UP000823388"/>
    </source>
</evidence>
<dbReference type="EMBL" id="CM029044">
    <property type="protein sequence ID" value="KAG2606181.1"/>
    <property type="molecule type" value="Genomic_DNA"/>
</dbReference>